<accession>A0A834UNU5</accession>
<dbReference type="AlphaFoldDB" id="A0A834UNU5"/>
<gene>
    <name evidence="2" type="ORF">GHT09_001304</name>
</gene>
<dbReference type="Proteomes" id="UP000662637">
    <property type="component" value="Unassembled WGS sequence"/>
</dbReference>
<evidence type="ECO:0000313" key="3">
    <source>
        <dbReference type="Proteomes" id="UP000662637"/>
    </source>
</evidence>
<name>A0A834UNU5_MARMO</name>
<comment type="caution">
    <text evidence="2">The sequence shown here is derived from an EMBL/GenBank/DDBJ whole genome shotgun (WGS) entry which is preliminary data.</text>
</comment>
<feature type="region of interest" description="Disordered" evidence="1">
    <location>
        <begin position="31"/>
        <end position="69"/>
    </location>
</feature>
<sequence>MNRNVTGAHREAASLAITRLWNKERASVHMPLRLPASREPASHTPASSPRSATCPRAAIRRSPRTRGPRRCCCGPAFRHRFGRAPGPPAQVRHPLKGPPTGRLVQAAGPRA</sequence>
<organism evidence="2 3">
    <name type="scientific">Marmota monax</name>
    <name type="common">Woodchuck</name>
    <dbReference type="NCBI Taxonomy" id="9995"/>
    <lineage>
        <taxon>Eukaryota</taxon>
        <taxon>Metazoa</taxon>
        <taxon>Chordata</taxon>
        <taxon>Craniata</taxon>
        <taxon>Vertebrata</taxon>
        <taxon>Euteleostomi</taxon>
        <taxon>Mammalia</taxon>
        <taxon>Eutheria</taxon>
        <taxon>Euarchontoglires</taxon>
        <taxon>Glires</taxon>
        <taxon>Rodentia</taxon>
        <taxon>Sciuromorpha</taxon>
        <taxon>Sciuridae</taxon>
        <taxon>Xerinae</taxon>
        <taxon>Marmotini</taxon>
        <taxon>Marmota</taxon>
    </lineage>
</organism>
<protein>
    <submittedName>
        <fullName evidence="2">Uncharacterized protein</fullName>
    </submittedName>
</protein>
<feature type="compositionally biased region" description="Basic residues" evidence="1">
    <location>
        <begin position="58"/>
        <end position="69"/>
    </location>
</feature>
<evidence type="ECO:0000256" key="1">
    <source>
        <dbReference type="SAM" id="MobiDB-lite"/>
    </source>
</evidence>
<proteinExistence type="predicted"/>
<evidence type="ECO:0000313" key="2">
    <source>
        <dbReference type="EMBL" id="KAF7467266.1"/>
    </source>
</evidence>
<feature type="region of interest" description="Disordered" evidence="1">
    <location>
        <begin position="82"/>
        <end position="111"/>
    </location>
</feature>
<dbReference type="EMBL" id="WJEC01007805">
    <property type="protein sequence ID" value="KAF7467266.1"/>
    <property type="molecule type" value="Genomic_DNA"/>
</dbReference>
<reference evidence="2" key="1">
    <citation type="submission" date="2020-08" db="EMBL/GenBank/DDBJ databases">
        <authorList>
            <person name="Shumante A."/>
            <person name="Zimin A.V."/>
            <person name="Puiu D."/>
            <person name="Salzberg S.L."/>
        </authorList>
    </citation>
    <scope>NUCLEOTIDE SEQUENCE</scope>
    <source>
        <strain evidence="2">WC2-LM</strain>
        <tissue evidence="2">Liver</tissue>
    </source>
</reference>